<proteinExistence type="predicted"/>
<protein>
    <submittedName>
        <fullName evidence="2">Uncharacterized protein</fullName>
    </submittedName>
</protein>
<accession>A0A5C7IRL0</accession>
<dbReference type="AlphaFoldDB" id="A0A5C7IRL0"/>
<dbReference type="PANTHER" id="PTHR34395">
    <property type="entry name" value="OS11G0427500 PROTEIN"/>
    <property type="match status" value="1"/>
</dbReference>
<evidence type="ECO:0000256" key="1">
    <source>
        <dbReference type="SAM" id="MobiDB-lite"/>
    </source>
</evidence>
<feature type="region of interest" description="Disordered" evidence="1">
    <location>
        <begin position="262"/>
        <end position="281"/>
    </location>
</feature>
<evidence type="ECO:0000313" key="2">
    <source>
        <dbReference type="EMBL" id="TXG72013.1"/>
    </source>
</evidence>
<dbReference type="EMBL" id="VAHF01000001">
    <property type="protein sequence ID" value="TXG72013.1"/>
    <property type="molecule type" value="Genomic_DNA"/>
</dbReference>
<feature type="compositionally biased region" description="Basic and acidic residues" evidence="1">
    <location>
        <begin position="134"/>
        <end position="147"/>
    </location>
</feature>
<gene>
    <name evidence="2" type="ORF">EZV62_000592</name>
</gene>
<reference evidence="3" key="1">
    <citation type="journal article" date="2019" name="Gigascience">
        <title>De novo genome assembly of the endangered Acer yangbiense, a plant species with extremely small populations endemic to Yunnan Province, China.</title>
        <authorList>
            <person name="Yang J."/>
            <person name="Wariss H.M."/>
            <person name="Tao L."/>
            <person name="Zhang R."/>
            <person name="Yun Q."/>
            <person name="Hollingsworth P."/>
            <person name="Dao Z."/>
            <person name="Luo G."/>
            <person name="Guo H."/>
            <person name="Ma Y."/>
            <person name="Sun W."/>
        </authorList>
    </citation>
    <scope>NUCLEOTIDE SEQUENCE [LARGE SCALE GENOMIC DNA]</scope>
    <source>
        <strain evidence="3">cv. Malutang</strain>
    </source>
</reference>
<dbReference type="PANTHER" id="PTHR34395:SF15">
    <property type="entry name" value="OS09G0292400 PROTEIN"/>
    <property type="match status" value="1"/>
</dbReference>
<dbReference type="Proteomes" id="UP000323000">
    <property type="component" value="Chromosome 1"/>
</dbReference>
<name>A0A5C7IRL0_9ROSI</name>
<sequence length="337" mass="36875">MGHEGQKQSWYSLLPEEEKEVIRKRRRDAYAQKKAIERQIVDEEYQKEKTRSGINIEKDKTFSGAQKHAYEQGIEVAKNDPVQMQNEGSNGGHSCEQDLEKQGKSQEGLSVVGSGDEANQTLSTIVISNGETPEPNRTENNESKDELSPVTPKKGYLSRSPSSHAQCRGIAANVPPPESHPSVDANELDTMLDVVELSPQGKLGSRRRREFNLPGGPGGCSNQNEIAAGVAEVVQMLGQADNAQMKIYVDEDGASGSWNDTNMLDGHSKHQSVTPSSSGRSKISCKTAVDANVDAMLEIAAASKMRASAIMKNEVRFSISRCMKVLDEMQCVDQRLI</sequence>
<feature type="compositionally biased region" description="Basic and acidic residues" evidence="1">
    <location>
        <begin position="95"/>
        <end position="104"/>
    </location>
</feature>
<evidence type="ECO:0000313" key="3">
    <source>
        <dbReference type="Proteomes" id="UP000323000"/>
    </source>
</evidence>
<keyword evidence="3" id="KW-1185">Reference proteome</keyword>
<feature type="compositionally biased region" description="Polar residues" evidence="1">
    <location>
        <begin position="271"/>
        <end position="281"/>
    </location>
</feature>
<organism evidence="2 3">
    <name type="scientific">Acer yangbiense</name>
    <dbReference type="NCBI Taxonomy" id="1000413"/>
    <lineage>
        <taxon>Eukaryota</taxon>
        <taxon>Viridiplantae</taxon>
        <taxon>Streptophyta</taxon>
        <taxon>Embryophyta</taxon>
        <taxon>Tracheophyta</taxon>
        <taxon>Spermatophyta</taxon>
        <taxon>Magnoliopsida</taxon>
        <taxon>eudicotyledons</taxon>
        <taxon>Gunneridae</taxon>
        <taxon>Pentapetalae</taxon>
        <taxon>rosids</taxon>
        <taxon>malvids</taxon>
        <taxon>Sapindales</taxon>
        <taxon>Sapindaceae</taxon>
        <taxon>Hippocastanoideae</taxon>
        <taxon>Acereae</taxon>
        <taxon>Acer</taxon>
    </lineage>
</organism>
<comment type="caution">
    <text evidence="2">The sequence shown here is derived from an EMBL/GenBank/DDBJ whole genome shotgun (WGS) entry which is preliminary data.</text>
</comment>
<feature type="region of interest" description="Disordered" evidence="1">
    <location>
        <begin position="65"/>
        <end position="184"/>
    </location>
</feature>
<feature type="compositionally biased region" description="Polar residues" evidence="1">
    <location>
        <begin position="117"/>
        <end position="127"/>
    </location>
</feature>